<protein>
    <submittedName>
        <fullName evidence="2">DNA-binding protein ESCAROLA</fullName>
    </submittedName>
</protein>
<dbReference type="AlphaFoldDB" id="A0AAV9DUY0"/>
<name>A0AAV9DUY0_ACOCL</name>
<accession>A0AAV9DUY0</accession>
<feature type="domain" description="PPC" evidence="1">
    <location>
        <begin position="1"/>
        <end position="98"/>
    </location>
</feature>
<comment type="caution">
    <text evidence="2">The sequence shown here is derived from an EMBL/GenBank/DDBJ whole genome shotgun (WGS) entry which is preliminary data.</text>
</comment>
<keyword evidence="2" id="KW-0238">DNA-binding</keyword>
<reference evidence="2" key="1">
    <citation type="journal article" date="2023" name="Nat. Commun.">
        <title>Diploid and tetraploid genomes of Acorus and the evolution of monocots.</title>
        <authorList>
            <person name="Ma L."/>
            <person name="Liu K.W."/>
            <person name="Li Z."/>
            <person name="Hsiao Y.Y."/>
            <person name="Qi Y."/>
            <person name="Fu T."/>
            <person name="Tang G.D."/>
            <person name="Zhang D."/>
            <person name="Sun W.H."/>
            <person name="Liu D.K."/>
            <person name="Li Y."/>
            <person name="Chen G.Z."/>
            <person name="Liu X.D."/>
            <person name="Liao X.Y."/>
            <person name="Jiang Y.T."/>
            <person name="Yu X."/>
            <person name="Hao Y."/>
            <person name="Huang J."/>
            <person name="Zhao X.W."/>
            <person name="Ke S."/>
            <person name="Chen Y.Y."/>
            <person name="Wu W.L."/>
            <person name="Hsu J.L."/>
            <person name="Lin Y.F."/>
            <person name="Huang M.D."/>
            <person name="Li C.Y."/>
            <person name="Huang L."/>
            <person name="Wang Z.W."/>
            <person name="Zhao X."/>
            <person name="Zhong W.Y."/>
            <person name="Peng D.H."/>
            <person name="Ahmad S."/>
            <person name="Lan S."/>
            <person name="Zhang J.S."/>
            <person name="Tsai W.C."/>
            <person name="Van de Peer Y."/>
            <person name="Liu Z.J."/>
        </authorList>
    </citation>
    <scope>NUCLEOTIDE SEQUENCE</scope>
    <source>
        <strain evidence="2">CP</strain>
    </source>
</reference>
<sequence>MRLAVLELAAGTDVVEATSAFARRHRLDISVLGGSGVVSNVTLQHPTSAFSVLTLHGCFDILFLSSVVKLVPSLVISLTGGQGQVIGGTITGKRVKKL</sequence>
<gene>
    <name evidence="2" type="primary">ESC</name>
    <name evidence="2" type="ORF">QJS10_CPB11g00700</name>
</gene>
<dbReference type="Gene3D" id="3.30.1330.80">
    <property type="entry name" value="Hypothetical protein, similar to alpha- acetolactate decarboxylase, domain 2"/>
    <property type="match status" value="1"/>
</dbReference>
<dbReference type="GO" id="GO:0005634">
    <property type="term" value="C:nucleus"/>
    <property type="evidence" value="ECO:0007669"/>
    <property type="project" value="TreeGrafter"/>
</dbReference>
<organism evidence="2 3">
    <name type="scientific">Acorus calamus</name>
    <name type="common">Sweet flag</name>
    <dbReference type="NCBI Taxonomy" id="4465"/>
    <lineage>
        <taxon>Eukaryota</taxon>
        <taxon>Viridiplantae</taxon>
        <taxon>Streptophyta</taxon>
        <taxon>Embryophyta</taxon>
        <taxon>Tracheophyta</taxon>
        <taxon>Spermatophyta</taxon>
        <taxon>Magnoliopsida</taxon>
        <taxon>Liliopsida</taxon>
        <taxon>Acoraceae</taxon>
        <taxon>Acorus</taxon>
    </lineage>
</organism>
<dbReference type="SUPFAM" id="SSF117856">
    <property type="entry name" value="AF0104/ALDC/Ptd012-like"/>
    <property type="match status" value="1"/>
</dbReference>
<evidence type="ECO:0000259" key="1">
    <source>
        <dbReference type="PROSITE" id="PS51742"/>
    </source>
</evidence>
<dbReference type="PANTHER" id="PTHR31100">
    <property type="entry name" value="AT-HOOK MOTIF NUCLEAR-LOCALIZED PROTEIN 15"/>
    <property type="match status" value="1"/>
</dbReference>
<dbReference type="PANTHER" id="PTHR31100:SF63">
    <property type="entry name" value="AT-HOOK MOTIF NUCLEAR-LOCALIZED PROTEIN"/>
    <property type="match status" value="1"/>
</dbReference>
<dbReference type="Pfam" id="PF03479">
    <property type="entry name" value="PCC"/>
    <property type="match status" value="1"/>
</dbReference>
<keyword evidence="3" id="KW-1185">Reference proteome</keyword>
<proteinExistence type="predicted"/>
<dbReference type="Proteomes" id="UP001180020">
    <property type="component" value="Unassembled WGS sequence"/>
</dbReference>
<dbReference type="GO" id="GO:0003680">
    <property type="term" value="F:minor groove of adenine-thymine-rich DNA binding"/>
    <property type="evidence" value="ECO:0007669"/>
    <property type="project" value="InterPro"/>
</dbReference>
<dbReference type="PROSITE" id="PS51742">
    <property type="entry name" value="PPC"/>
    <property type="match status" value="1"/>
</dbReference>
<evidence type="ECO:0000313" key="2">
    <source>
        <dbReference type="EMBL" id="KAK1304870.1"/>
    </source>
</evidence>
<dbReference type="GO" id="GO:0003700">
    <property type="term" value="F:DNA-binding transcription factor activity"/>
    <property type="evidence" value="ECO:0007669"/>
    <property type="project" value="TreeGrafter"/>
</dbReference>
<dbReference type="CDD" id="cd11378">
    <property type="entry name" value="DUF296"/>
    <property type="match status" value="1"/>
</dbReference>
<evidence type="ECO:0000313" key="3">
    <source>
        <dbReference type="Proteomes" id="UP001180020"/>
    </source>
</evidence>
<dbReference type="InterPro" id="IPR005175">
    <property type="entry name" value="PPC_dom"/>
</dbReference>
<reference evidence="2" key="2">
    <citation type="submission" date="2023-06" db="EMBL/GenBank/DDBJ databases">
        <authorList>
            <person name="Ma L."/>
            <person name="Liu K.-W."/>
            <person name="Li Z."/>
            <person name="Hsiao Y.-Y."/>
            <person name="Qi Y."/>
            <person name="Fu T."/>
            <person name="Tang G."/>
            <person name="Zhang D."/>
            <person name="Sun W.-H."/>
            <person name="Liu D.-K."/>
            <person name="Li Y."/>
            <person name="Chen G.-Z."/>
            <person name="Liu X.-D."/>
            <person name="Liao X.-Y."/>
            <person name="Jiang Y.-T."/>
            <person name="Yu X."/>
            <person name="Hao Y."/>
            <person name="Huang J."/>
            <person name="Zhao X.-W."/>
            <person name="Ke S."/>
            <person name="Chen Y.-Y."/>
            <person name="Wu W.-L."/>
            <person name="Hsu J.-L."/>
            <person name="Lin Y.-F."/>
            <person name="Huang M.-D."/>
            <person name="Li C.-Y."/>
            <person name="Huang L."/>
            <person name="Wang Z.-W."/>
            <person name="Zhao X."/>
            <person name="Zhong W.-Y."/>
            <person name="Peng D.-H."/>
            <person name="Ahmad S."/>
            <person name="Lan S."/>
            <person name="Zhang J.-S."/>
            <person name="Tsai W.-C."/>
            <person name="Van De Peer Y."/>
            <person name="Liu Z.-J."/>
        </authorList>
    </citation>
    <scope>NUCLEOTIDE SEQUENCE</scope>
    <source>
        <strain evidence="2">CP</strain>
        <tissue evidence="2">Leaves</tissue>
    </source>
</reference>
<dbReference type="InterPro" id="IPR014476">
    <property type="entry name" value="AHL15-29"/>
</dbReference>
<dbReference type="EMBL" id="JAUJYO010000011">
    <property type="protein sequence ID" value="KAK1304870.1"/>
    <property type="molecule type" value="Genomic_DNA"/>
</dbReference>